<organism evidence="5 6">
    <name type="scientific">Neolewinella aurantiaca</name>
    <dbReference type="NCBI Taxonomy" id="2602767"/>
    <lineage>
        <taxon>Bacteria</taxon>
        <taxon>Pseudomonadati</taxon>
        <taxon>Bacteroidota</taxon>
        <taxon>Saprospiria</taxon>
        <taxon>Saprospirales</taxon>
        <taxon>Lewinellaceae</taxon>
        <taxon>Neolewinella</taxon>
    </lineage>
</organism>
<evidence type="ECO:0000256" key="1">
    <source>
        <dbReference type="ARBA" id="ARBA00004442"/>
    </source>
</evidence>
<name>A0A5C7FK47_9BACT</name>
<protein>
    <recommendedName>
        <fullName evidence="7">TonB-dependent receptor-like beta-barrel domain-containing protein</fullName>
    </recommendedName>
</protein>
<accession>A0A5C7FK47</accession>
<sequence>MFSKYLLLCGLFLTATTTFFAQTDLDDNEVTVVSNFEARLSDANRVRVVGVKPAADTSRRQQQYYVVDRPIAIDYPAPVIRPRGVSRDKAEPGKNGYIGIGVGLPGALYGDLSYDLSTVDNAELGIYANHHSFNNNGKVENQKSSDTKFGVGGTYLFDQGFAVSGGADFTSQSRYYYGYNFPEIETDSTPSFTDDQVRQRFNIVDINANIFNGVRTAADFDYKAGVSLYLMDGDPAVRESNIDLNVQATKWISDKQPLDIKLRADFTTYKDTSNQKLNNIYLSPSYTTAIAGRYRLKIGVNLTSQDDDFDVFPDISLNAPIIDGLLSAFVGAEGSLQKNTLRSLSDYNPWVRPRLRVRTSEYTRFYGGVEGTFSGISYRAEASYKNLDNLATFQLDRTQAIPQFMVTYDDGSIFTLQASGTMEPMENLQVNASIAQRFYSLDNQEKAWHLPSFSLNGGAAYKLEKQNVTLGADLFIENGLPYQDAAGEAQTLSALVDLNLNGEYGFSENFSAWLRVNNLLGNNRERFVQYPTIGLNLLVGISAKF</sequence>
<keyword evidence="6" id="KW-1185">Reference proteome</keyword>
<dbReference type="OrthoDB" id="1264254at2"/>
<evidence type="ECO:0008006" key="7">
    <source>
        <dbReference type="Google" id="ProtNLM"/>
    </source>
</evidence>
<dbReference type="RefSeq" id="WP_147928759.1">
    <property type="nucleotide sequence ID" value="NZ_VOXD01000001.1"/>
</dbReference>
<evidence type="ECO:0000256" key="4">
    <source>
        <dbReference type="SAM" id="SignalP"/>
    </source>
</evidence>
<feature type="chain" id="PRO_5022675959" description="TonB-dependent receptor-like beta-barrel domain-containing protein" evidence="4">
    <location>
        <begin position="22"/>
        <end position="545"/>
    </location>
</feature>
<comment type="subcellular location">
    <subcellularLocation>
        <location evidence="1">Cell outer membrane</location>
    </subcellularLocation>
</comment>
<dbReference type="Gene3D" id="2.40.170.20">
    <property type="entry name" value="TonB-dependent receptor, beta-barrel domain"/>
    <property type="match status" value="1"/>
</dbReference>
<evidence type="ECO:0000256" key="2">
    <source>
        <dbReference type="ARBA" id="ARBA00023136"/>
    </source>
</evidence>
<reference evidence="5 6" key="1">
    <citation type="submission" date="2019-08" db="EMBL/GenBank/DDBJ databases">
        <title>Lewinella sp. strain SSH13 Genome sequencing and assembly.</title>
        <authorList>
            <person name="Kim I."/>
        </authorList>
    </citation>
    <scope>NUCLEOTIDE SEQUENCE [LARGE SCALE GENOMIC DNA]</scope>
    <source>
        <strain evidence="5 6">SSH13</strain>
    </source>
</reference>
<dbReference type="InterPro" id="IPR036942">
    <property type="entry name" value="Beta-barrel_TonB_sf"/>
</dbReference>
<gene>
    <name evidence="5" type="ORF">FUA23_00600</name>
</gene>
<dbReference type="EMBL" id="VOXD01000001">
    <property type="protein sequence ID" value="TXF91718.1"/>
    <property type="molecule type" value="Genomic_DNA"/>
</dbReference>
<keyword evidence="2" id="KW-0472">Membrane</keyword>
<keyword evidence="3" id="KW-0998">Cell outer membrane</keyword>
<comment type="caution">
    <text evidence="5">The sequence shown here is derived from an EMBL/GenBank/DDBJ whole genome shotgun (WGS) entry which is preliminary data.</text>
</comment>
<feature type="signal peptide" evidence="4">
    <location>
        <begin position="1"/>
        <end position="21"/>
    </location>
</feature>
<dbReference type="AlphaFoldDB" id="A0A5C7FK47"/>
<evidence type="ECO:0000256" key="3">
    <source>
        <dbReference type="ARBA" id="ARBA00023237"/>
    </source>
</evidence>
<dbReference type="GO" id="GO:0009279">
    <property type="term" value="C:cell outer membrane"/>
    <property type="evidence" value="ECO:0007669"/>
    <property type="project" value="UniProtKB-SubCell"/>
</dbReference>
<dbReference type="SUPFAM" id="SSF56935">
    <property type="entry name" value="Porins"/>
    <property type="match status" value="1"/>
</dbReference>
<evidence type="ECO:0000313" key="6">
    <source>
        <dbReference type="Proteomes" id="UP000321907"/>
    </source>
</evidence>
<evidence type="ECO:0000313" key="5">
    <source>
        <dbReference type="EMBL" id="TXF91718.1"/>
    </source>
</evidence>
<proteinExistence type="predicted"/>
<keyword evidence="4" id="KW-0732">Signal</keyword>
<dbReference type="Proteomes" id="UP000321907">
    <property type="component" value="Unassembled WGS sequence"/>
</dbReference>